<comment type="caution">
    <text evidence="1">The sequence shown here is derived from an EMBL/GenBank/DDBJ whole genome shotgun (WGS) entry which is preliminary data.</text>
</comment>
<evidence type="ECO:0000313" key="2">
    <source>
        <dbReference type="Proteomes" id="UP000091918"/>
    </source>
</evidence>
<evidence type="ECO:0000313" key="1">
    <source>
        <dbReference type="EMBL" id="OAX83677.1"/>
    </source>
</evidence>
<dbReference type="STRING" id="1658172.A0A1B7P490"/>
<name>A0A1B7P490_9EURO</name>
<dbReference type="EMBL" id="LGUA01000148">
    <property type="protein sequence ID" value="OAX83677.1"/>
    <property type="molecule type" value="Genomic_DNA"/>
</dbReference>
<dbReference type="Proteomes" id="UP000091918">
    <property type="component" value="Unassembled WGS sequence"/>
</dbReference>
<accession>A0A1B7P490</accession>
<organism evidence="1 2">
    <name type="scientific">Emergomyces africanus</name>
    <dbReference type="NCBI Taxonomy" id="1955775"/>
    <lineage>
        <taxon>Eukaryota</taxon>
        <taxon>Fungi</taxon>
        <taxon>Dikarya</taxon>
        <taxon>Ascomycota</taxon>
        <taxon>Pezizomycotina</taxon>
        <taxon>Eurotiomycetes</taxon>
        <taxon>Eurotiomycetidae</taxon>
        <taxon>Onygenales</taxon>
        <taxon>Ajellomycetaceae</taxon>
        <taxon>Emergomyces</taxon>
    </lineage>
</organism>
<reference evidence="1 2" key="1">
    <citation type="submission" date="2015-07" db="EMBL/GenBank/DDBJ databases">
        <title>Emmonsia species relationships and genome sequence.</title>
        <authorList>
            <person name="Cuomo C.A."/>
            <person name="Schwartz I.S."/>
            <person name="Kenyon C."/>
            <person name="de Hoog G.S."/>
            <person name="Govender N.P."/>
            <person name="Botha A."/>
            <person name="Moreno L."/>
            <person name="de Vries M."/>
            <person name="Munoz J.F."/>
            <person name="Stielow J.B."/>
        </authorList>
    </citation>
    <scope>NUCLEOTIDE SEQUENCE [LARGE SCALE GENOMIC DNA]</scope>
    <source>
        <strain evidence="1 2">CBS 136260</strain>
    </source>
</reference>
<dbReference type="OrthoDB" id="4185642at2759"/>
<proteinExistence type="predicted"/>
<dbReference type="AlphaFoldDB" id="A0A1B7P490"/>
<keyword evidence="2" id="KW-1185">Reference proteome</keyword>
<sequence length="88" mass="10268">MAIGSAGSIYQKKTGFNKDLKIEIDPLKMKFIRELKASETSSIFHVNYNDKLHVLKVFHNNGDFRYASNDVRDLNHSRCEIRAYYNLK</sequence>
<gene>
    <name evidence="1" type="ORF">ACJ72_01966</name>
</gene>
<protein>
    <submittedName>
        <fullName evidence="1">Uncharacterized protein</fullName>
    </submittedName>
</protein>